<keyword evidence="5" id="KW-1185">Reference proteome</keyword>
<gene>
    <name evidence="4" type="ORF">RHSIM_Rhsim07G0232900</name>
</gene>
<dbReference type="InterPro" id="IPR023796">
    <property type="entry name" value="Serpin_dom"/>
</dbReference>
<dbReference type="SUPFAM" id="SSF56574">
    <property type="entry name" value="Serpins"/>
    <property type="match status" value="1"/>
</dbReference>
<name>A0A834GQF5_RHOSS</name>
<feature type="region of interest" description="Disordered" evidence="2">
    <location>
        <begin position="66"/>
        <end position="91"/>
    </location>
</feature>
<dbReference type="AlphaFoldDB" id="A0A834GQF5"/>
<proteinExistence type="inferred from homology"/>
<accession>A0A834GQF5</accession>
<evidence type="ECO:0000256" key="2">
    <source>
        <dbReference type="SAM" id="MobiDB-lite"/>
    </source>
</evidence>
<evidence type="ECO:0000313" key="5">
    <source>
        <dbReference type="Proteomes" id="UP000626092"/>
    </source>
</evidence>
<dbReference type="EMBL" id="WJXA01000007">
    <property type="protein sequence ID" value="KAF7139343.1"/>
    <property type="molecule type" value="Genomic_DNA"/>
</dbReference>
<organism evidence="4 5">
    <name type="scientific">Rhododendron simsii</name>
    <name type="common">Sims's rhododendron</name>
    <dbReference type="NCBI Taxonomy" id="118357"/>
    <lineage>
        <taxon>Eukaryota</taxon>
        <taxon>Viridiplantae</taxon>
        <taxon>Streptophyta</taxon>
        <taxon>Embryophyta</taxon>
        <taxon>Tracheophyta</taxon>
        <taxon>Spermatophyta</taxon>
        <taxon>Magnoliopsida</taxon>
        <taxon>eudicotyledons</taxon>
        <taxon>Gunneridae</taxon>
        <taxon>Pentapetalae</taxon>
        <taxon>asterids</taxon>
        <taxon>Ericales</taxon>
        <taxon>Ericaceae</taxon>
        <taxon>Ericoideae</taxon>
        <taxon>Rhodoreae</taxon>
        <taxon>Rhododendron</taxon>
    </lineage>
</organism>
<dbReference type="InterPro" id="IPR042178">
    <property type="entry name" value="Serpin_sf_1"/>
</dbReference>
<comment type="caution">
    <text evidence="4">The sequence shown here is derived from an EMBL/GenBank/DDBJ whole genome shotgun (WGS) entry which is preliminary data.</text>
</comment>
<dbReference type="InterPro" id="IPR036186">
    <property type="entry name" value="Serpin_sf"/>
</dbReference>
<protein>
    <recommendedName>
        <fullName evidence="3">Serpin domain-containing protein</fullName>
    </recommendedName>
</protein>
<feature type="domain" description="Serpin" evidence="3">
    <location>
        <begin position="7"/>
        <end position="62"/>
    </location>
</feature>
<dbReference type="Proteomes" id="UP000626092">
    <property type="component" value="Unassembled WGS sequence"/>
</dbReference>
<evidence type="ECO:0000259" key="3">
    <source>
        <dbReference type="Pfam" id="PF00079"/>
    </source>
</evidence>
<comment type="similarity">
    <text evidence="1">Belongs to the serpin family.</text>
</comment>
<dbReference type="OrthoDB" id="1063785at2759"/>
<evidence type="ECO:0000256" key="1">
    <source>
        <dbReference type="ARBA" id="ARBA00009500"/>
    </source>
</evidence>
<reference evidence="4" key="1">
    <citation type="submission" date="2019-11" db="EMBL/GenBank/DDBJ databases">
        <authorList>
            <person name="Liu Y."/>
            <person name="Hou J."/>
            <person name="Li T.-Q."/>
            <person name="Guan C.-H."/>
            <person name="Wu X."/>
            <person name="Wu H.-Z."/>
            <person name="Ling F."/>
            <person name="Zhang R."/>
            <person name="Shi X.-G."/>
            <person name="Ren J.-P."/>
            <person name="Chen E.-F."/>
            <person name="Sun J.-M."/>
        </authorList>
    </citation>
    <scope>NUCLEOTIDE SEQUENCE</scope>
    <source>
        <strain evidence="4">Adult_tree_wgs_1</strain>
        <tissue evidence="4">Leaves</tissue>
    </source>
</reference>
<dbReference type="Gene3D" id="3.30.497.10">
    <property type="entry name" value="Antithrombin, subunit I, domain 2"/>
    <property type="match status" value="1"/>
</dbReference>
<dbReference type="Pfam" id="PF00079">
    <property type="entry name" value="Serpin"/>
    <property type="match status" value="1"/>
</dbReference>
<sequence length="91" mass="9745">MNSLSSHLISHFFADGSPTGGSKLSFANGVWVDQSLSIKPSFKQVVDTIYKATLNHVDFQTKLTFGEPEHRLKNQDGSPAAGNPPDSSSPA</sequence>
<evidence type="ECO:0000313" key="4">
    <source>
        <dbReference type="EMBL" id="KAF7139343.1"/>
    </source>
</evidence>